<proteinExistence type="predicted"/>
<dbReference type="RefSeq" id="WP_344710241.1">
    <property type="nucleotide sequence ID" value="NZ_BAAAZD010000002.1"/>
</dbReference>
<evidence type="ECO:0000313" key="3">
    <source>
        <dbReference type="Proteomes" id="UP001501310"/>
    </source>
</evidence>
<comment type="caution">
    <text evidence="2">The sequence shown here is derived from an EMBL/GenBank/DDBJ whole genome shotgun (WGS) entry which is preliminary data.</text>
</comment>
<accession>A0ABP7S6R8</accession>
<name>A0ABP7S6R8_9SPHN</name>
<reference evidence="3" key="1">
    <citation type="journal article" date="2019" name="Int. J. Syst. Evol. Microbiol.">
        <title>The Global Catalogue of Microorganisms (GCM) 10K type strain sequencing project: providing services to taxonomists for standard genome sequencing and annotation.</title>
        <authorList>
            <consortium name="The Broad Institute Genomics Platform"/>
            <consortium name="The Broad Institute Genome Sequencing Center for Infectious Disease"/>
            <person name="Wu L."/>
            <person name="Ma J."/>
        </authorList>
    </citation>
    <scope>NUCLEOTIDE SEQUENCE [LARGE SCALE GENOMIC DNA]</scope>
    <source>
        <strain evidence="3">JCM 16603</strain>
    </source>
</reference>
<dbReference type="Proteomes" id="UP001501310">
    <property type="component" value="Unassembled WGS sequence"/>
</dbReference>
<keyword evidence="1" id="KW-1133">Transmembrane helix</keyword>
<keyword evidence="1" id="KW-0472">Membrane</keyword>
<dbReference type="Pfam" id="PF07332">
    <property type="entry name" value="Phage_holin_3_6"/>
    <property type="match status" value="1"/>
</dbReference>
<dbReference type="EMBL" id="BAAAZD010000002">
    <property type="protein sequence ID" value="GAA4007595.1"/>
    <property type="molecule type" value="Genomic_DNA"/>
</dbReference>
<dbReference type="InterPro" id="IPR009937">
    <property type="entry name" value="Phage_holin_3_6"/>
</dbReference>
<evidence type="ECO:0000313" key="2">
    <source>
        <dbReference type="EMBL" id="GAA4007595.1"/>
    </source>
</evidence>
<protein>
    <recommendedName>
        <fullName evidence="4">Phage holin family protein</fullName>
    </recommendedName>
</protein>
<feature type="transmembrane region" description="Helical" evidence="1">
    <location>
        <begin position="52"/>
        <end position="78"/>
    </location>
</feature>
<feature type="transmembrane region" description="Helical" evidence="1">
    <location>
        <begin position="84"/>
        <end position="107"/>
    </location>
</feature>
<keyword evidence="1" id="KW-0812">Transmembrane</keyword>
<evidence type="ECO:0008006" key="4">
    <source>
        <dbReference type="Google" id="ProtNLM"/>
    </source>
</evidence>
<gene>
    <name evidence="2" type="ORF">GCM10022211_21180</name>
</gene>
<keyword evidence="3" id="KW-1185">Reference proteome</keyword>
<organism evidence="2 3">
    <name type="scientific">Sphingomonas humi</name>
    <dbReference type="NCBI Taxonomy" id="335630"/>
    <lineage>
        <taxon>Bacteria</taxon>
        <taxon>Pseudomonadati</taxon>
        <taxon>Pseudomonadota</taxon>
        <taxon>Alphaproteobacteria</taxon>
        <taxon>Sphingomonadales</taxon>
        <taxon>Sphingomonadaceae</taxon>
        <taxon>Sphingomonas</taxon>
    </lineage>
</organism>
<sequence length="117" mass="12080">MLKRTETVKGEPEGIGDLVHRLVEDAKAYARAEVGYLKAIGTEKANALKAPVILGLLAILFAHAAFLVLIATIFVGLASLMSDALAGVVTLVICLAAAGGLGYLAYAKATKGLEDAK</sequence>
<evidence type="ECO:0000256" key="1">
    <source>
        <dbReference type="SAM" id="Phobius"/>
    </source>
</evidence>